<evidence type="ECO:0000256" key="1">
    <source>
        <dbReference type="SAM" id="SignalP"/>
    </source>
</evidence>
<organism evidence="2 3">
    <name type="scientific">Mucilaginibacter corticis</name>
    <dbReference type="NCBI Taxonomy" id="2597670"/>
    <lineage>
        <taxon>Bacteria</taxon>
        <taxon>Pseudomonadati</taxon>
        <taxon>Bacteroidota</taxon>
        <taxon>Sphingobacteriia</taxon>
        <taxon>Sphingobacteriales</taxon>
        <taxon>Sphingobacteriaceae</taxon>
        <taxon>Mucilaginibacter</taxon>
    </lineage>
</organism>
<evidence type="ECO:0000313" key="2">
    <source>
        <dbReference type="EMBL" id="TSJ43437.1"/>
    </source>
</evidence>
<keyword evidence="3" id="KW-1185">Reference proteome</keyword>
<feature type="chain" id="PRO_5021757792" evidence="1">
    <location>
        <begin position="21"/>
        <end position="201"/>
    </location>
</feature>
<feature type="signal peptide" evidence="1">
    <location>
        <begin position="1"/>
        <end position="20"/>
    </location>
</feature>
<keyword evidence="1" id="KW-0732">Signal</keyword>
<protein>
    <submittedName>
        <fullName evidence="2">Uncharacterized protein</fullName>
    </submittedName>
</protein>
<comment type="caution">
    <text evidence="2">The sequence shown here is derived from an EMBL/GenBank/DDBJ whole genome shotgun (WGS) entry which is preliminary data.</text>
</comment>
<dbReference type="AlphaFoldDB" id="A0A556MU69"/>
<dbReference type="RefSeq" id="WP_144247003.1">
    <property type="nucleotide sequence ID" value="NZ_VLPK01000001.1"/>
</dbReference>
<proteinExistence type="predicted"/>
<reference evidence="2 3" key="1">
    <citation type="submission" date="2019-07" db="EMBL/GenBank/DDBJ databases">
        <authorList>
            <person name="Huq M.A."/>
        </authorList>
    </citation>
    <scope>NUCLEOTIDE SEQUENCE [LARGE SCALE GENOMIC DNA]</scope>
    <source>
        <strain evidence="2 3">MAH-19</strain>
    </source>
</reference>
<name>A0A556MU69_9SPHI</name>
<sequence>MKKFITILLFAPLACSSLFAQEVIQAKDTSASKNTLPFLAKPDATNKYNVAVLTPYYLHKLNKDTSDLAKKQLYFYKIDGSDRIYTAAASINLVDQGSISAMNFLKDKSATDQFGPKATNGVIIISLLQGTDILQADQLLDKYKIARKDRNLPLYIDSCLNRNSDKLFYPTKSIKSVTIAAEKETGMNYISILTNNDKINH</sequence>
<dbReference type="OrthoDB" id="767194at2"/>
<dbReference type="EMBL" id="VLPK01000001">
    <property type="protein sequence ID" value="TSJ43437.1"/>
    <property type="molecule type" value="Genomic_DNA"/>
</dbReference>
<accession>A0A556MU69</accession>
<evidence type="ECO:0000313" key="3">
    <source>
        <dbReference type="Proteomes" id="UP000318733"/>
    </source>
</evidence>
<gene>
    <name evidence="2" type="ORF">FO440_04395</name>
</gene>
<dbReference type="Proteomes" id="UP000318733">
    <property type="component" value="Unassembled WGS sequence"/>
</dbReference>